<dbReference type="RefSeq" id="WP_250928379.1">
    <property type="nucleotide sequence ID" value="NZ_JAMQBK010000024.1"/>
</dbReference>
<evidence type="ECO:0000256" key="1">
    <source>
        <dbReference type="SAM" id="MobiDB-lite"/>
    </source>
</evidence>
<protein>
    <submittedName>
        <fullName evidence="2">Uncharacterized protein</fullName>
    </submittedName>
</protein>
<proteinExistence type="predicted"/>
<comment type="caution">
    <text evidence="2">The sequence shown here is derived from an EMBL/GenBank/DDBJ whole genome shotgun (WGS) entry which is preliminary data.</text>
</comment>
<gene>
    <name evidence="2" type="ORF">NB063_08860</name>
</gene>
<dbReference type="EMBL" id="JAMQBK010000024">
    <property type="protein sequence ID" value="MCM2370714.1"/>
    <property type="molecule type" value="Genomic_DNA"/>
</dbReference>
<evidence type="ECO:0000313" key="2">
    <source>
        <dbReference type="EMBL" id="MCM2370714.1"/>
    </source>
</evidence>
<dbReference type="Proteomes" id="UP001202961">
    <property type="component" value="Unassembled WGS sequence"/>
</dbReference>
<feature type="region of interest" description="Disordered" evidence="1">
    <location>
        <begin position="32"/>
        <end position="57"/>
    </location>
</feature>
<keyword evidence="3" id="KW-1185">Reference proteome</keyword>
<name>A0ABT0U1E2_9BACT</name>
<organism evidence="2 3">
    <name type="scientific">Aporhodopirellula aestuarii</name>
    <dbReference type="NCBI Taxonomy" id="2950107"/>
    <lineage>
        <taxon>Bacteria</taxon>
        <taxon>Pseudomonadati</taxon>
        <taxon>Planctomycetota</taxon>
        <taxon>Planctomycetia</taxon>
        <taxon>Pirellulales</taxon>
        <taxon>Pirellulaceae</taxon>
        <taxon>Aporhodopirellula</taxon>
    </lineage>
</organism>
<evidence type="ECO:0000313" key="3">
    <source>
        <dbReference type="Proteomes" id="UP001202961"/>
    </source>
</evidence>
<reference evidence="2 3" key="1">
    <citation type="journal article" date="2022" name="Syst. Appl. Microbiol.">
        <title>Rhodopirellula aestuarii sp. nov., a novel member of the genus Rhodopirellula isolated from brackish sediments collected in the Tagus River estuary, Portugal.</title>
        <authorList>
            <person name="Vitorino I.R."/>
            <person name="Klimek D."/>
            <person name="Calusinska M."/>
            <person name="Lobo-da-Cunha A."/>
            <person name="Vasconcelos V."/>
            <person name="Lage O.M."/>
        </authorList>
    </citation>
    <scope>NUCLEOTIDE SEQUENCE [LARGE SCALE GENOMIC DNA]</scope>
    <source>
        <strain evidence="2 3">ICT_H3.1</strain>
    </source>
</reference>
<sequence>MNSQTVMVIQLSEQQREEIATILARAIRRTLDKAAAKGTQDTSQRPSQPEVADESQS</sequence>
<accession>A0ABT0U1E2</accession>